<accession>A0A5A5T8Z0</accession>
<keyword evidence="4" id="KW-0479">Metal-binding</keyword>
<dbReference type="InterPro" id="IPR012292">
    <property type="entry name" value="Globin/Proto"/>
</dbReference>
<dbReference type="InterPro" id="IPR026820">
    <property type="entry name" value="VioB/RebD_dom"/>
</dbReference>
<organism evidence="9 10">
    <name type="scientific">Dictyobacter arantiisoli</name>
    <dbReference type="NCBI Taxonomy" id="2014874"/>
    <lineage>
        <taxon>Bacteria</taxon>
        <taxon>Bacillati</taxon>
        <taxon>Chloroflexota</taxon>
        <taxon>Ktedonobacteria</taxon>
        <taxon>Ktedonobacterales</taxon>
        <taxon>Dictyobacteraceae</taxon>
        <taxon>Dictyobacter</taxon>
    </lineage>
</organism>
<dbReference type="InterPro" id="IPR012347">
    <property type="entry name" value="Ferritin-like"/>
</dbReference>
<dbReference type="Gene3D" id="1.10.490.10">
    <property type="entry name" value="Globins"/>
    <property type="match status" value="1"/>
</dbReference>
<feature type="domain" description="Iron-binding zinc finger CDGSH type" evidence="8">
    <location>
        <begin position="456"/>
        <end position="505"/>
    </location>
</feature>
<dbReference type="Pfam" id="PF09360">
    <property type="entry name" value="zf-CDGSH"/>
    <property type="match status" value="2"/>
</dbReference>
<dbReference type="Gene3D" id="3.40.5.90">
    <property type="entry name" value="CDGSH iron-sulfur domain, mitoNEET-type"/>
    <property type="match status" value="2"/>
</dbReference>
<dbReference type="InterPro" id="IPR052950">
    <property type="entry name" value="CISD"/>
</dbReference>
<dbReference type="Pfam" id="PF01152">
    <property type="entry name" value="Bac_globin"/>
    <property type="match status" value="1"/>
</dbReference>
<dbReference type="InterPro" id="IPR042216">
    <property type="entry name" value="MitoNEET_CISD"/>
</dbReference>
<feature type="compositionally biased region" description="Polar residues" evidence="7">
    <location>
        <begin position="139"/>
        <end position="155"/>
    </location>
</feature>
<dbReference type="PANTHER" id="PTHR46491">
    <property type="entry name" value="CDGSH IRON SULFUR DOMAIN PROTEIN HOMOLOG"/>
    <property type="match status" value="1"/>
</dbReference>
<dbReference type="Proteomes" id="UP000322530">
    <property type="component" value="Unassembled WGS sequence"/>
</dbReference>
<dbReference type="InterPro" id="IPR018967">
    <property type="entry name" value="FeS-contain_CDGSH-typ"/>
</dbReference>
<evidence type="ECO:0000259" key="8">
    <source>
        <dbReference type="SMART" id="SM00704"/>
    </source>
</evidence>
<dbReference type="GO" id="GO:0019825">
    <property type="term" value="F:oxygen binding"/>
    <property type="evidence" value="ECO:0007669"/>
    <property type="project" value="InterPro"/>
</dbReference>
<keyword evidence="5" id="KW-0408">Iron</keyword>
<evidence type="ECO:0000256" key="4">
    <source>
        <dbReference type="ARBA" id="ARBA00022723"/>
    </source>
</evidence>
<dbReference type="GO" id="GO:0005737">
    <property type="term" value="C:cytoplasm"/>
    <property type="evidence" value="ECO:0007669"/>
    <property type="project" value="UniProtKB-ARBA"/>
</dbReference>
<dbReference type="SUPFAM" id="SSF46458">
    <property type="entry name" value="Globin-like"/>
    <property type="match status" value="1"/>
</dbReference>
<keyword evidence="3" id="KW-0001">2Fe-2S</keyword>
<keyword evidence="6" id="KW-0411">Iron-sulfur</keyword>
<dbReference type="GO" id="GO:0020037">
    <property type="term" value="F:heme binding"/>
    <property type="evidence" value="ECO:0007669"/>
    <property type="project" value="InterPro"/>
</dbReference>
<dbReference type="CDD" id="cd14775">
    <property type="entry name" value="TrHb2_O-like"/>
    <property type="match status" value="1"/>
</dbReference>
<keyword evidence="10" id="KW-1185">Reference proteome</keyword>
<evidence type="ECO:0000256" key="7">
    <source>
        <dbReference type="SAM" id="MobiDB-lite"/>
    </source>
</evidence>
<dbReference type="Pfam" id="PF12902">
    <property type="entry name" value="Ferritin-like"/>
    <property type="match status" value="1"/>
</dbReference>
<feature type="region of interest" description="Disordered" evidence="7">
    <location>
        <begin position="139"/>
        <end position="163"/>
    </location>
</feature>
<evidence type="ECO:0000256" key="2">
    <source>
        <dbReference type="ARBA" id="ARBA00022617"/>
    </source>
</evidence>
<evidence type="ECO:0000256" key="6">
    <source>
        <dbReference type="ARBA" id="ARBA00023014"/>
    </source>
</evidence>
<dbReference type="RefSeq" id="WP_149400953.1">
    <property type="nucleotide sequence ID" value="NZ_BIXY01000016.1"/>
</dbReference>
<evidence type="ECO:0000256" key="5">
    <source>
        <dbReference type="ARBA" id="ARBA00023004"/>
    </source>
</evidence>
<dbReference type="PANTHER" id="PTHR46491:SF3">
    <property type="entry name" value="CDGSH IRON-SULFUR DOMAIN-CONTAINING PROTEIN 3, MITOCHONDRIAL"/>
    <property type="match status" value="1"/>
</dbReference>
<gene>
    <name evidence="9" type="ORF">KDI_15150</name>
</gene>
<dbReference type="Gene3D" id="1.20.1260.10">
    <property type="match status" value="1"/>
</dbReference>
<evidence type="ECO:0000313" key="9">
    <source>
        <dbReference type="EMBL" id="GCF07951.1"/>
    </source>
</evidence>
<dbReference type="InterPro" id="IPR010693">
    <property type="entry name" value="Divergent_4Fe-4S_mono-cluster"/>
</dbReference>
<dbReference type="GO" id="GO:0051537">
    <property type="term" value="F:2 iron, 2 sulfur cluster binding"/>
    <property type="evidence" value="ECO:0007669"/>
    <property type="project" value="UniProtKB-KW"/>
</dbReference>
<dbReference type="SMART" id="SM00704">
    <property type="entry name" value="ZnF_CDGSH"/>
    <property type="match status" value="2"/>
</dbReference>
<keyword evidence="2" id="KW-0349">Heme</keyword>
<comment type="caution">
    <text evidence="9">The sequence shown here is derived from an EMBL/GenBank/DDBJ whole genome shotgun (WGS) entry which is preliminary data.</text>
</comment>
<evidence type="ECO:0000256" key="3">
    <source>
        <dbReference type="ARBA" id="ARBA00022714"/>
    </source>
</evidence>
<feature type="domain" description="Iron-binding zinc finger CDGSH type" evidence="8">
    <location>
        <begin position="624"/>
        <end position="658"/>
    </location>
</feature>
<dbReference type="InterPro" id="IPR009050">
    <property type="entry name" value="Globin-like_sf"/>
</dbReference>
<sequence length="911" mass="100815">MPETTNSHVFSYSHVKTVATREDLISLLTYASKFEHGLACACLFTMHSLKNDGSEGGLTDTQASLVRSWRRRFLAAATERLGHLAQISNLLIAIGGTPHITRPTFPIAIANNLARGWLTIEPFSQTVIERLLAYEPSATTSVTPTSENTDPLQNNSHHDGQEIFPGDYNALKELYGKIGVGFNNIPAEELFIIPADLQADPHILHLGQPLIAVIDQASANAAINNILGADRQASSNDTASTGLHHTLLAEYQQAVADAQQTNVPFEPVRKVVTNPTTQQRIEPGNSTQINDPLTGEVAGLFNNAYDLLLLMLRRFFAHTEESASDLEQLAQAIQQLFASVIRPLGDALTQMPVDTVALPGVYAGPTFGDSSILPEVQHQAVALALFDERLWHLATTATTLRVTQRLPTEILEATAALQDLSCQFAPAEDSRSATNKIAALKELQAALECTILSSVNGPYLFSNVDVLKTWLGERIQTRPQMALCRCGNSANKPFCDGTHTQIDFTSQKDPQRVPDHRDTYVGTAVTVLDNRGICAHSGFCTDRLSSVFRVGQEQFVAPNGARMDDIIRAVRSCPSGALSYALNGVEIRDGVDQVRKRAVEISKDGPYRITGGIPLKDGEDHDEPRNQGVSLEHYSLCRCGHSQNKPFCSGMHWYVNFHDPVIPEDHEPTLFEWVGGFPALTRMTHLFYDKYVPQDPLLEPLFANMSPDHPERVATWLGEVFKGPAEYTRKYGGYTRMLSQHIGKGLTEEKRARWASLLYQAANDAGLPNDPEFRSAFAAYIEWGSRLAVENSAPDCHPPLNMPVPHWDWGTAGPPGSRISALAPIPQEEEQVILPGADETVHFTQHIKPLFRRMDRQSMKWAFDLWEYKDTAQHAEAIFQRLQNGTMPCDGAWPPEKLETFKRWIDTGKQN</sequence>
<proteinExistence type="predicted"/>
<dbReference type="OrthoDB" id="9798157at2"/>
<evidence type="ECO:0000256" key="1">
    <source>
        <dbReference type="ARBA" id="ARBA00022448"/>
    </source>
</evidence>
<dbReference type="AlphaFoldDB" id="A0A5A5T8Z0"/>
<dbReference type="Pfam" id="PF06902">
    <property type="entry name" value="Fer4_19"/>
    <property type="match status" value="1"/>
</dbReference>
<dbReference type="GO" id="GO:0046872">
    <property type="term" value="F:metal ion binding"/>
    <property type="evidence" value="ECO:0007669"/>
    <property type="project" value="UniProtKB-KW"/>
</dbReference>
<protein>
    <recommendedName>
        <fullName evidence="8">Iron-binding zinc finger CDGSH type domain-containing protein</fullName>
    </recommendedName>
</protein>
<reference evidence="9 10" key="1">
    <citation type="submission" date="2019-01" db="EMBL/GenBank/DDBJ databases">
        <title>Draft genome sequence of Dictyobacter sp. Uno17.</title>
        <authorList>
            <person name="Wang C.M."/>
            <person name="Zheng Y."/>
            <person name="Sakai Y."/>
            <person name="Abe K."/>
            <person name="Yokota A."/>
            <person name="Yabe S."/>
        </authorList>
    </citation>
    <scope>NUCLEOTIDE SEQUENCE [LARGE SCALE GENOMIC DNA]</scope>
    <source>
        <strain evidence="9 10">Uno17</strain>
    </source>
</reference>
<keyword evidence="1" id="KW-0813">Transport</keyword>
<dbReference type="InterPro" id="IPR001486">
    <property type="entry name" value="Hemoglobin_trunc"/>
</dbReference>
<evidence type="ECO:0000313" key="10">
    <source>
        <dbReference type="Proteomes" id="UP000322530"/>
    </source>
</evidence>
<dbReference type="EMBL" id="BIXY01000016">
    <property type="protein sequence ID" value="GCF07951.1"/>
    <property type="molecule type" value="Genomic_DNA"/>
</dbReference>
<name>A0A5A5T8Z0_9CHLR</name>